<protein>
    <submittedName>
        <fullName evidence="1">Antibiotic biosynthesis monooxygenase</fullName>
    </submittedName>
</protein>
<sequence>MDMAKEIPENRGANLTPSAGPLFAHSLPSMTYSSTFIFAAKPFDDEFHRLDQAIAQAARSIPGYLGEEAWENAATGQVSNVYYWASLESLEQLIRHPTHIEAKAAQSKWLDGYQVVISQVLRSYGDGKLPHVLVPHIVK</sequence>
<dbReference type="GO" id="GO:0004497">
    <property type="term" value="F:monooxygenase activity"/>
    <property type="evidence" value="ECO:0007669"/>
    <property type="project" value="UniProtKB-KW"/>
</dbReference>
<dbReference type="Gene3D" id="3.30.70.100">
    <property type="match status" value="1"/>
</dbReference>
<keyword evidence="2" id="KW-1185">Reference proteome</keyword>
<dbReference type="SUPFAM" id="SSF54909">
    <property type="entry name" value="Dimeric alpha+beta barrel"/>
    <property type="match status" value="1"/>
</dbReference>
<gene>
    <name evidence="1" type="ORF">PCA20602_00372</name>
</gene>
<comment type="caution">
    <text evidence="1">The sequence shown here is derived from an EMBL/GenBank/DDBJ whole genome shotgun (WGS) entry which is preliminary data.</text>
</comment>
<organism evidence="1 2">
    <name type="scientific">Pandoraea capi</name>
    <dbReference type="NCBI Taxonomy" id="2508286"/>
    <lineage>
        <taxon>Bacteria</taxon>
        <taxon>Pseudomonadati</taxon>
        <taxon>Pseudomonadota</taxon>
        <taxon>Betaproteobacteria</taxon>
        <taxon>Burkholderiales</taxon>
        <taxon>Burkholderiaceae</taxon>
        <taxon>Pandoraea</taxon>
    </lineage>
</organism>
<keyword evidence="1" id="KW-0503">Monooxygenase</keyword>
<evidence type="ECO:0000313" key="1">
    <source>
        <dbReference type="EMBL" id="VVD66264.1"/>
    </source>
</evidence>
<keyword evidence="1" id="KW-0560">Oxidoreductase</keyword>
<evidence type="ECO:0000313" key="2">
    <source>
        <dbReference type="Proteomes" id="UP000366065"/>
    </source>
</evidence>
<name>A0ABY6VMQ8_9BURK</name>
<accession>A0ABY6VMQ8</accession>
<dbReference type="Proteomes" id="UP000366065">
    <property type="component" value="Unassembled WGS sequence"/>
</dbReference>
<proteinExistence type="predicted"/>
<dbReference type="EMBL" id="CABPRV010000001">
    <property type="protein sequence ID" value="VVD66264.1"/>
    <property type="molecule type" value="Genomic_DNA"/>
</dbReference>
<reference evidence="1 2" key="1">
    <citation type="submission" date="2019-08" db="EMBL/GenBank/DDBJ databases">
        <authorList>
            <person name="Peeters C."/>
        </authorList>
    </citation>
    <scope>NUCLEOTIDE SEQUENCE [LARGE SCALE GENOMIC DNA]</scope>
    <source>
        <strain evidence="1 2">LMG 20602</strain>
    </source>
</reference>
<dbReference type="InterPro" id="IPR011008">
    <property type="entry name" value="Dimeric_a/b-barrel"/>
</dbReference>